<feature type="compositionally biased region" description="Basic and acidic residues" evidence="4">
    <location>
        <begin position="631"/>
        <end position="644"/>
    </location>
</feature>
<dbReference type="Ensembl" id="ENSGMOT00000014585.2">
    <property type="protein sequence ID" value="ENSGMOP00000014220.2"/>
    <property type="gene ID" value="ENSGMOG00000013262.2"/>
</dbReference>
<protein>
    <recommendedName>
        <fullName evidence="7">Myb-binding protein 1A</fullName>
    </recommendedName>
</protein>
<dbReference type="Proteomes" id="UP000694546">
    <property type="component" value="Chromosome 7"/>
</dbReference>
<dbReference type="GO" id="GO:0043565">
    <property type="term" value="F:sequence-specific DNA binding"/>
    <property type="evidence" value="ECO:0007669"/>
    <property type="project" value="TreeGrafter"/>
</dbReference>
<dbReference type="GeneTree" id="ENSGT00390000017457"/>
<feature type="compositionally biased region" description="Basic residues" evidence="4">
    <location>
        <begin position="1132"/>
        <end position="1142"/>
    </location>
</feature>
<evidence type="ECO:0000256" key="1">
    <source>
        <dbReference type="ARBA" id="ARBA00004123"/>
    </source>
</evidence>
<evidence type="ECO:0000256" key="3">
    <source>
        <dbReference type="ARBA" id="ARBA00023242"/>
    </source>
</evidence>
<dbReference type="GO" id="GO:0003723">
    <property type="term" value="F:RNA binding"/>
    <property type="evidence" value="ECO:0007669"/>
    <property type="project" value="TreeGrafter"/>
</dbReference>
<feature type="compositionally biased region" description="Basic residues" evidence="4">
    <location>
        <begin position="1093"/>
        <end position="1109"/>
    </location>
</feature>
<evidence type="ECO:0000256" key="4">
    <source>
        <dbReference type="SAM" id="MobiDB-lite"/>
    </source>
</evidence>
<evidence type="ECO:0008006" key="7">
    <source>
        <dbReference type="Google" id="ProtNLM"/>
    </source>
</evidence>
<dbReference type="SUPFAM" id="SSF48371">
    <property type="entry name" value="ARM repeat"/>
    <property type="match status" value="1"/>
</dbReference>
<feature type="compositionally biased region" description="Acidic residues" evidence="4">
    <location>
        <begin position="645"/>
        <end position="685"/>
    </location>
</feature>
<dbReference type="PANTHER" id="PTHR13213:SF2">
    <property type="entry name" value="MYB-BINDING PROTEIN 1A"/>
    <property type="match status" value="1"/>
</dbReference>
<dbReference type="GO" id="GO:0003714">
    <property type="term" value="F:transcription corepressor activity"/>
    <property type="evidence" value="ECO:0007669"/>
    <property type="project" value="TreeGrafter"/>
</dbReference>
<proteinExistence type="inferred from homology"/>
<feature type="region of interest" description="Disordered" evidence="4">
    <location>
        <begin position="628"/>
        <end position="685"/>
    </location>
</feature>
<accession>A0A8C4ZGR9</accession>
<name>A0A8C4ZGR9_GADMO</name>
<dbReference type="InterPro" id="IPR016024">
    <property type="entry name" value="ARM-type_fold"/>
</dbReference>
<feature type="region of interest" description="Disordered" evidence="4">
    <location>
        <begin position="1079"/>
        <end position="1177"/>
    </location>
</feature>
<reference evidence="5" key="2">
    <citation type="submission" date="2025-09" db="UniProtKB">
        <authorList>
            <consortium name="Ensembl"/>
        </authorList>
    </citation>
    <scope>IDENTIFICATION</scope>
</reference>
<evidence type="ECO:0000313" key="5">
    <source>
        <dbReference type="Ensembl" id="ENSGMOP00000014220.2"/>
    </source>
</evidence>
<comment type="subcellular location">
    <subcellularLocation>
        <location evidence="1">Nucleus</location>
    </subcellularLocation>
</comment>
<evidence type="ECO:0000256" key="2">
    <source>
        <dbReference type="ARBA" id="ARBA00006809"/>
    </source>
</evidence>
<reference evidence="5" key="1">
    <citation type="submission" date="2025-08" db="UniProtKB">
        <authorList>
            <consortium name="Ensembl"/>
        </authorList>
    </citation>
    <scope>IDENTIFICATION</scope>
</reference>
<dbReference type="PANTHER" id="PTHR13213">
    <property type="entry name" value="MYB-BINDING PROTEIN 1A FAMILY MEMBER"/>
    <property type="match status" value="1"/>
</dbReference>
<dbReference type="Pfam" id="PF04931">
    <property type="entry name" value="DNA_pol_phi"/>
    <property type="match status" value="1"/>
</dbReference>
<dbReference type="AlphaFoldDB" id="A0A8C4ZGR9"/>
<dbReference type="InterPro" id="IPR007015">
    <property type="entry name" value="DNA_pol_V/MYBBP1A"/>
</dbReference>
<keyword evidence="6" id="KW-1185">Reference proteome</keyword>
<keyword evidence="3" id="KW-0539">Nucleus</keyword>
<evidence type="ECO:0000313" key="6">
    <source>
        <dbReference type="Proteomes" id="UP000694546"/>
    </source>
</evidence>
<dbReference type="GO" id="GO:0005730">
    <property type="term" value="C:nucleolus"/>
    <property type="evidence" value="ECO:0007669"/>
    <property type="project" value="InterPro"/>
</dbReference>
<comment type="similarity">
    <text evidence="2">Belongs to the MYBBP1A family.</text>
</comment>
<sequence>MTFGDIPLQSLLDRIKQKHNLQNTKKKLVRNALFGNFFGVLALSQSNRLAKESKVVLGCIKLLQTLSQHRDHLKDLPTKTMMDILSDTPEEVFEEVLKGALKTELSSAFRTPEQLHLLLVAMQRFPRSFTPKNLNKLLGSSAVITADNVQKLSELLKTAAFSVKKDCTLPTVAVDLLKLSLTEGSFTLFWTKVIVGGMLREQQGPTHYLAYRLLGTALPLLSLEQLEEVLSGDVMRHYGEHVTSAQKPGRFQLAPEMETYVTDFLQGSQDPDKQLAVVVGFSKVTNWGNPVVASSWRAVQHLGAPALRRYVCWLKTSFLVPTLDAGLEFSTRKQKTAAAEKTQKENQHMRLRKWLVARLISLVENHSVKKDEDLVMDVARFVFFHAFFVAKKATSDIPETEAKLSVPLDESTRATLVGGFFGLLHTMHHLPLLGEPAEPVPAESVSSGRRVQGVTADGSMWIHCLVQYADALLNKPKHVQSALPFSAEQRTAWDGMNVSVASLMKKAKKEASPEIHSFQQLLMLVGFHLFKNPEELVDILQDIQSCIKKAQEKKKKRKSQAKEELEPHWAEVVVDILLSLLSQSSRHIRQVCKTVFASICPHVTAASLTIILELLDTDKDDALVVTNQDPTKQEGEDQEMKDGENESSDEDEEEEEEDEEEEDEDDDEDDVDDDEEEEAMVEGEVDPNFRLELMKVLQQQNALPTEEDVSDEEDLDDEAMMSLDAGLAALFSEQKKKMEAKREQKFKVTKERTLIIEFKMKVLDLLEVFVSKQAGSPLVLGLVEPLLGVLERSHGSDRHQQDQDFLRRVADIFRNQLCRSKVYCKTAGDRQAELHDLLEKLVHKAQKHTDSSVSLYFFSASLYLVKVLRGGLPSAETTEGKTPEAPSSQDLQFLGSVEVERVSALFREALCSLMTRRNSPLTGQMFVDLCNRFPALGVNILDTAVQNITAGVREHQQGQACMMVLRMVQNRDVQQLLAGQPWLELCVKLVEQLVATLKEVGECQSKVSQEKLAKALELCQFLLKNIKTKNPSVSVGPLQVVLGSLAETISLKKTGGLDDTYWAVMKHFGVIRPKVEKVKKPEEPTVPQATSLPKKKGFLPESKKRKNRNKQGEKEGEAAPTAAVAPGDKGPSKKKNKRKPKRKLADEGASPAKKAKPQSGNKPGANKKSKKQGAGAD</sequence>
<organism evidence="5 6">
    <name type="scientific">Gadus morhua</name>
    <name type="common">Atlantic cod</name>
    <dbReference type="NCBI Taxonomy" id="8049"/>
    <lineage>
        <taxon>Eukaryota</taxon>
        <taxon>Metazoa</taxon>
        <taxon>Chordata</taxon>
        <taxon>Craniata</taxon>
        <taxon>Vertebrata</taxon>
        <taxon>Euteleostomi</taxon>
        <taxon>Actinopterygii</taxon>
        <taxon>Neopterygii</taxon>
        <taxon>Teleostei</taxon>
        <taxon>Neoteleostei</taxon>
        <taxon>Acanthomorphata</taxon>
        <taxon>Zeiogadaria</taxon>
        <taxon>Gadariae</taxon>
        <taxon>Gadiformes</taxon>
        <taxon>Gadoidei</taxon>
        <taxon>Gadidae</taxon>
        <taxon>Gadus</taxon>
    </lineage>
</organism>